<protein>
    <recommendedName>
        <fullName evidence="4">Outer membrane protein beta-barrel domain-containing protein</fullName>
    </recommendedName>
</protein>
<keyword evidence="1" id="KW-0732">Signal</keyword>
<evidence type="ECO:0000256" key="1">
    <source>
        <dbReference type="SAM" id="SignalP"/>
    </source>
</evidence>
<feature type="signal peptide" evidence="1">
    <location>
        <begin position="1"/>
        <end position="20"/>
    </location>
</feature>
<evidence type="ECO:0000313" key="2">
    <source>
        <dbReference type="EMBL" id="THU34903.1"/>
    </source>
</evidence>
<reference evidence="2 3" key="1">
    <citation type="submission" date="2019-04" db="EMBL/GenBank/DDBJ databases">
        <title>Niastella caeni sp. nov., isolated from activated sludge.</title>
        <authorList>
            <person name="Sheng M."/>
        </authorList>
    </citation>
    <scope>NUCLEOTIDE SEQUENCE [LARGE SCALE GENOMIC DNA]</scope>
    <source>
        <strain evidence="2 3">HX-2-15</strain>
    </source>
</reference>
<dbReference type="Proteomes" id="UP000306918">
    <property type="component" value="Unassembled WGS sequence"/>
</dbReference>
<accession>A0A4S8HIM3</accession>
<dbReference type="RefSeq" id="WP_136579546.1">
    <property type="nucleotide sequence ID" value="NZ_STFF01000007.1"/>
</dbReference>
<name>A0A4S8HIM3_9BACT</name>
<gene>
    <name evidence="2" type="ORF">FAM09_23200</name>
</gene>
<dbReference type="OrthoDB" id="652299at2"/>
<dbReference type="AlphaFoldDB" id="A0A4S8HIM3"/>
<sequence length="246" mass="27537">MKLFGLLTVLLLLLAPALCAQQHTYPRINRFADVTGTAGSSQGTVAASYVHNWHLGKKRKWEAGVGLRWTTYFGTKTDFITAPARLARSTTTPFLIVFAGQETANWDTLTVQRPLINSVNFSVNFGYNFTPKWSAGFNIDVIGFSFGRRGSGILTSNGSTRNEPNAKPYGFNVLLTGDNDYGSLNSEYFIKYRINTRWGIKAVYEYYFAEYQTTNIKQTAPDGTMVSRFRNKVNTLGLGVSYHFNN</sequence>
<proteinExistence type="predicted"/>
<keyword evidence="3" id="KW-1185">Reference proteome</keyword>
<feature type="chain" id="PRO_5020877352" description="Outer membrane protein beta-barrel domain-containing protein" evidence="1">
    <location>
        <begin position="21"/>
        <end position="246"/>
    </location>
</feature>
<evidence type="ECO:0008006" key="4">
    <source>
        <dbReference type="Google" id="ProtNLM"/>
    </source>
</evidence>
<organism evidence="2 3">
    <name type="scientific">Niastella caeni</name>
    <dbReference type="NCBI Taxonomy" id="2569763"/>
    <lineage>
        <taxon>Bacteria</taxon>
        <taxon>Pseudomonadati</taxon>
        <taxon>Bacteroidota</taxon>
        <taxon>Chitinophagia</taxon>
        <taxon>Chitinophagales</taxon>
        <taxon>Chitinophagaceae</taxon>
        <taxon>Niastella</taxon>
    </lineage>
</organism>
<dbReference type="EMBL" id="STFF01000007">
    <property type="protein sequence ID" value="THU34903.1"/>
    <property type="molecule type" value="Genomic_DNA"/>
</dbReference>
<comment type="caution">
    <text evidence="2">The sequence shown here is derived from an EMBL/GenBank/DDBJ whole genome shotgun (WGS) entry which is preliminary data.</text>
</comment>
<evidence type="ECO:0000313" key="3">
    <source>
        <dbReference type="Proteomes" id="UP000306918"/>
    </source>
</evidence>